<accession>A0A8H7ZYH1</accession>
<proteinExistence type="predicted"/>
<dbReference type="EMBL" id="JAEFCI010003263">
    <property type="protein sequence ID" value="KAG5461697.1"/>
    <property type="molecule type" value="Genomic_DNA"/>
</dbReference>
<protein>
    <submittedName>
        <fullName evidence="1">Uncharacterized protein</fullName>
    </submittedName>
</protein>
<dbReference type="Proteomes" id="UP000673691">
    <property type="component" value="Unassembled WGS sequence"/>
</dbReference>
<name>A0A8H7ZYH1_9FUNG</name>
<evidence type="ECO:0000313" key="2">
    <source>
        <dbReference type="Proteomes" id="UP000673691"/>
    </source>
</evidence>
<gene>
    <name evidence="1" type="ORF">BJ554DRAFT_6062</name>
</gene>
<comment type="caution">
    <text evidence="1">The sequence shown here is derived from an EMBL/GenBank/DDBJ whole genome shotgun (WGS) entry which is preliminary data.</text>
</comment>
<organism evidence="1 2">
    <name type="scientific">Olpidium bornovanus</name>
    <dbReference type="NCBI Taxonomy" id="278681"/>
    <lineage>
        <taxon>Eukaryota</taxon>
        <taxon>Fungi</taxon>
        <taxon>Fungi incertae sedis</taxon>
        <taxon>Olpidiomycota</taxon>
        <taxon>Olpidiomycotina</taxon>
        <taxon>Olpidiomycetes</taxon>
        <taxon>Olpidiales</taxon>
        <taxon>Olpidiaceae</taxon>
        <taxon>Olpidium</taxon>
    </lineage>
</organism>
<keyword evidence="2" id="KW-1185">Reference proteome</keyword>
<sequence>GKNSVVALGQTQGELCIENGVEAKRRGATSLLNDEELQGVLASADRRGMGDGFFAEAGATRARMPEHAPRINTVVISGTGGDHPQ</sequence>
<dbReference type="AlphaFoldDB" id="A0A8H7ZYH1"/>
<reference evidence="1 2" key="1">
    <citation type="journal article" name="Sci. Rep.">
        <title>Genome-scale phylogenetic analyses confirm Olpidium as the closest living zoosporic fungus to the non-flagellated, terrestrial fungi.</title>
        <authorList>
            <person name="Chang Y."/>
            <person name="Rochon D."/>
            <person name="Sekimoto S."/>
            <person name="Wang Y."/>
            <person name="Chovatia M."/>
            <person name="Sandor L."/>
            <person name="Salamov A."/>
            <person name="Grigoriev I.V."/>
            <person name="Stajich J.E."/>
            <person name="Spatafora J.W."/>
        </authorList>
    </citation>
    <scope>NUCLEOTIDE SEQUENCE [LARGE SCALE GENOMIC DNA]</scope>
    <source>
        <strain evidence="1">S191</strain>
    </source>
</reference>
<feature type="non-terminal residue" evidence="1">
    <location>
        <position position="1"/>
    </location>
</feature>
<evidence type="ECO:0000313" key="1">
    <source>
        <dbReference type="EMBL" id="KAG5461697.1"/>
    </source>
</evidence>